<dbReference type="Gene3D" id="1.25.40.10">
    <property type="entry name" value="Tetratricopeptide repeat domain"/>
    <property type="match status" value="2"/>
</dbReference>
<feature type="region of interest" description="Disordered" evidence="1">
    <location>
        <begin position="13"/>
        <end position="40"/>
    </location>
</feature>
<feature type="compositionally biased region" description="Basic and acidic residues" evidence="1">
    <location>
        <begin position="17"/>
        <end position="30"/>
    </location>
</feature>
<reference evidence="3 4" key="1">
    <citation type="submission" date="2019-02" db="EMBL/GenBank/DDBJ databases">
        <title>Sequencing the genomes of 1000 actinobacteria strains.</title>
        <authorList>
            <person name="Klenk H.-P."/>
        </authorList>
    </citation>
    <scope>NUCLEOTIDE SEQUENCE [LARGE SCALE GENOMIC DNA]</scope>
    <source>
        <strain evidence="3 4">DSM 45612</strain>
    </source>
</reference>
<dbReference type="EMBL" id="SHLD01000001">
    <property type="protein sequence ID" value="RZU73015.1"/>
    <property type="molecule type" value="Genomic_DNA"/>
</dbReference>
<organism evidence="3 4">
    <name type="scientific">Micromonospora kangleipakensis</name>
    <dbReference type="NCBI Taxonomy" id="1077942"/>
    <lineage>
        <taxon>Bacteria</taxon>
        <taxon>Bacillati</taxon>
        <taxon>Actinomycetota</taxon>
        <taxon>Actinomycetes</taxon>
        <taxon>Micromonosporales</taxon>
        <taxon>Micromonosporaceae</taxon>
        <taxon>Micromonospora</taxon>
    </lineage>
</organism>
<dbReference type="InterPro" id="IPR036388">
    <property type="entry name" value="WH-like_DNA-bd_sf"/>
</dbReference>
<evidence type="ECO:0000313" key="3">
    <source>
        <dbReference type="EMBL" id="RZU73015.1"/>
    </source>
</evidence>
<dbReference type="SMART" id="SM01043">
    <property type="entry name" value="BTAD"/>
    <property type="match status" value="1"/>
</dbReference>
<dbReference type="Gene3D" id="3.40.50.300">
    <property type="entry name" value="P-loop containing nucleotide triphosphate hydrolases"/>
    <property type="match status" value="1"/>
</dbReference>
<keyword evidence="4" id="KW-1185">Reference proteome</keyword>
<dbReference type="PANTHER" id="PTHR47691">
    <property type="entry name" value="REGULATOR-RELATED"/>
    <property type="match status" value="1"/>
</dbReference>
<dbReference type="AlphaFoldDB" id="A0A4Q8B7G4"/>
<evidence type="ECO:0000259" key="2">
    <source>
        <dbReference type="SMART" id="SM01043"/>
    </source>
</evidence>
<dbReference type="Pfam" id="PF03704">
    <property type="entry name" value="BTAD"/>
    <property type="match status" value="1"/>
</dbReference>
<accession>A0A4Q8B7G4</accession>
<dbReference type="PRINTS" id="PR00364">
    <property type="entry name" value="DISEASERSIST"/>
</dbReference>
<dbReference type="InterPro" id="IPR027417">
    <property type="entry name" value="P-loop_NTPase"/>
</dbReference>
<feature type="domain" description="Bacterial transcriptional activator" evidence="2">
    <location>
        <begin position="145"/>
        <end position="290"/>
    </location>
</feature>
<sequence length="1131" mass="121095">MYWRCAIPRAHTGRPGRWRERQVENGDPRRQQAVVNGNDADFGRRRRPAYSVWVAPELILLSRVAWRGAEITGPRLRGLLALLAGQLRAGCGTTRLIDALWPDERPQHPAKALQILVSRARAELGAGLIARTATGYRLALTEEQVDASAVVLRAAAAQGHSRAGKHHAALAEAEAGLALWADPPTDEPGVDDPLAALRADRAAVHDSLARSRALALARLGRHAEAVRALGELAARWPRDEEILAELLRSEAATASRSAALVRYEKYRRSLRDELGTDPGPALRQLHRDLLDGDAPVLRPGVPHEPNPLLGREDDIAAVSALLRSSRVTSIVGPGGLGKTRLAYAVARRAEQRVVHLVPLAGVTDDGDVTAEVASVLGVGEARSTPVGPVAVAPDTVSVIVNALGSGPVLLVLDNCEQVVRGVAELVGALVATTRHVRVLTTSRTPLGLSSESVHPLPELTLPTAVELFTQRARAARPGAALPADLVAEVCRHLDGLPLAIELAAARVRAMTVAELTRGLDDRFALLRGGPRDAPRRHHTLHAVVDWSWHLLRPSGQAAMRALSILPGGFGPDAVRHLLRTDDVLPVLEHLVDQSLLKVEETPTGVRFRMLETVREFSADRRDEAGETGLVTAALLAWAREFGLAHHESLLGPAPFATTELIRAEQDNLVTALRYALAHADGATVAATTAVLAGLWTLDANYPRMLALADETEWVLSHLRPEPRFVPVTRTAAVLCLVHTFMILGPRATRSLATLRRLPPPPSDTLLGAMATVLAAAREIGADPEVLVSLCYHPEPLAEGVANGLASYVFEQAGQPEHALAAARRMLAAVVDRPVPWVRVLAHSRVGELCMQAERAEEARRNLTAALDLLAESGPWLDVLHIRWALVLVNLHLGAVDEAERWLRLAASDRTDDGYGMRAFEFGIRAEVALARGDVDAGLRLWDDAVAHLATPVDPLVWAEPAGDAPWMLEVQAAAIVAHVRHGRLDPAGELVGELPRKLSALLARPISNPPAFLVQLPVCGALVLALAMVDLDRGRRAGDRGALASGARLVALAERLGYLRNFQPTMSSAAARREADQADRAAYDEAVSSYAALDHAGLRAAALAAVRARPEPVSGTDPGRTAGVPTGSRPG</sequence>
<dbReference type="InterPro" id="IPR005158">
    <property type="entry name" value="BTAD"/>
</dbReference>
<dbReference type="SUPFAM" id="SSF52540">
    <property type="entry name" value="P-loop containing nucleoside triphosphate hydrolases"/>
    <property type="match status" value="1"/>
</dbReference>
<evidence type="ECO:0000313" key="4">
    <source>
        <dbReference type="Proteomes" id="UP000294114"/>
    </source>
</evidence>
<proteinExistence type="predicted"/>
<comment type="caution">
    <text evidence="3">The sequence shown here is derived from an EMBL/GenBank/DDBJ whole genome shotgun (WGS) entry which is preliminary data.</text>
</comment>
<protein>
    <submittedName>
        <fullName evidence="3">Putative ATPase</fullName>
    </submittedName>
</protein>
<dbReference type="Proteomes" id="UP000294114">
    <property type="component" value="Unassembled WGS sequence"/>
</dbReference>
<feature type="region of interest" description="Disordered" evidence="1">
    <location>
        <begin position="1107"/>
        <end position="1131"/>
    </location>
</feature>
<gene>
    <name evidence="3" type="ORF">EV384_1407</name>
</gene>
<dbReference type="Gene3D" id="1.10.10.10">
    <property type="entry name" value="Winged helix-like DNA-binding domain superfamily/Winged helix DNA-binding domain"/>
    <property type="match status" value="1"/>
</dbReference>
<dbReference type="SUPFAM" id="SSF48452">
    <property type="entry name" value="TPR-like"/>
    <property type="match status" value="2"/>
</dbReference>
<dbReference type="InterPro" id="IPR011990">
    <property type="entry name" value="TPR-like_helical_dom_sf"/>
</dbReference>
<name>A0A4Q8B7G4_9ACTN</name>
<evidence type="ECO:0000256" key="1">
    <source>
        <dbReference type="SAM" id="MobiDB-lite"/>
    </source>
</evidence>
<dbReference type="PANTHER" id="PTHR47691:SF3">
    <property type="entry name" value="HTH-TYPE TRANSCRIPTIONAL REGULATOR RV0890C-RELATED"/>
    <property type="match status" value="1"/>
</dbReference>